<sequence length="1019" mass="116158">MKKQNNILEVIKNIIYLTLVCAFLNACTDQEIYKPSTVKEGIPVKINFGISTPGMDKVTTRSLTEEGESQVNDLYLLVFNKDGNNLKTRKFYSTNEISSSLGNKSKGTLVLETTSGESRIYAIANVETTELNGTSIREELDNVNSVNDLFNVTASLKDSNIERVQASLTMSGTFEQKGFSEPLQKQGYCTIPETNSTLDGKIYLSRLDSHITFKISTASNVEFTPTSWQVKYIPLKSTVIAQNKSLIETTNDYADSKTYTGFGTNEEGGIQYRTFDFYMLESIKKAITADDGTKIASDEEVSKMTDENKQIEYAKREKEIKTPEDNDGKVKNTGIYKYSEPYATFVEIKGSLEIKLDNGRTRIATVTYVIHLGGGTTNPSNFTSERNTKYTYLMKINDVENIIVEVKKQDKEPRPGAEGDVVDSKNDVRTLDAHYNCFVMGFSYKDVAGDGDTPALKFVVKTPFGQVTEASRPDDPNSNEAKQDYHWIQFKSHGNNNSSETLQLYNKTGLIDLFGLARDVMDRYENDKDIKKNKDKLYYYTVFVDEYYYTKAPKGKENEWGSNPTTYWHHFANQENRYAMLVYAPTYSKDGESSYAEAQYMVSQRSIQTYYSTESEIALGMEHKNESGYGEWENPSSDLDSHNGLWNTWNYIANKQWGTYVNRTKWDQNENTYTTNSKAKVLARCLSRNRDEDGNGYISADEVKWYVPTSEQLMGMYLGAESLPSPLFDANNISFTYEERINYHYPTSDNKRIWSEEGASVGNFDEGWGAGNTPKNFRCVRNLGIDKKKISQDDYPKNAFDYKASGTMIKINNQTISSASNVFSMSRLTEQNIRSSFSSGEISLHNNFENNNKPSKAFQMANDFYKPDRQGGKVVKDKDTDNYISLHTWDVIIRSYWYETINEGTSWYPRYIDYLTTDLDNSLCKNYSEGYNDPGHWRAPNQRELMLMFIQNKDFVRYGGTAGSFSRTEWKYETVKGEIGKRKFAVSPISNGKTNLYLAKADEDGKFYIRCVRDVEIVK</sequence>
<keyword evidence="4" id="KW-0281">Fimbrium</keyword>
<dbReference type="InterPro" id="IPR018247">
    <property type="entry name" value="EF_Hand_1_Ca_BS"/>
</dbReference>
<comment type="similarity">
    <text evidence="2">Belongs to the bacteroidetes fimbrillin superfamily. FimA/Mfa1 family.</text>
</comment>
<reference evidence="6 7" key="1">
    <citation type="journal article" date="2019" name="Nat. Med.">
        <title>A library of human gut bacterial isolates paired with longitudinal multiomics data enables mechanistic microbiome research.</title>
        <authorList>
            <person name="Poyet M."/>
            <person name="Groussin M."/>
            <person name="Gibbons S.M."/>
            <person name="Avila-Pacheco J."/>
            <person name="Jiang X."/>
            <person name="Kearney S.M."/>
            <person name="Perrotta A.R."/>
            <person name="Berdy B."/>
            <person name="Zhao S."/>
            <person name="Lieberman T.D."/>
            <person name="Swanson P.K."/>
            <person name="Smith M."/>
            <person name="Roesemann S."/>
            <person name="Alexander J.E."/>
            <person name="Rich S.A."/>
            <person name="Livny J."/>
            <person name="Vlamakis H."/>
            <person name="Clish C."/>
            <person name="Bullock K."/>
            <person name="Deik A."/>
            <person name="Scott J."/>
            <person name="Pierce K.A."/>
            <person name="Xavier R.J."/>
            <person name="Alm E.J."/>
        </authorList>
    </citation>
    <scope>NUCLEOTIDE SEQUENCE [LARGE SCALE GENOMIC DNA]</scope>
    <source>
        <strain evidence="6 7">BIOML-A160</strain>
    </source>
</reference>
<gene>
    <name evidence="6" type="ORF">GAN75_06015</name>
</gene>
<evidence type="ECO:0000256" key="4">
    <source>
        <dbReference type="ARBA" id="ARBA00023263"/>
    </source>
</evidence>
<dbReference type="AlphaFoldDB" id="A0A7J5K194"/>
<name>A0A7J5K194_BACT4</name>
<comment type="caution">
    <text evidence="6">The sequence shown here is derived from an EMBL/GenBank/DDBJ whole genome shotgun (WGS) entry which is preliminary data.</text>
</comment>
<evidence type="ECO:0000259" key="5">
    <source>
        <dbReference type="Pfam" id="PF06321"/>
    </source>
</evidence>
<feature type="domain" description="Major fimbrial subunit protein N-terminal" evidence="5">
    <location>
        <begin position="55"/>
        <end position="183"/>
    </location>
</feature>
<comment type="subcellular location">
    <subcellularLocation>
        <location evidence="1">Fimbrium</location>
    </subcellularLocation>
</comment>
<dbReference type="Pfam" id="PF06321">
    <property type="entry name" value="P_gingi_FimA"/>
    <property type="match status" value="1"/>
</dbReference>
<dbReference type="PROSITE" id="PS00018">
    <property type="entry name" value="EF_HAND_1"/>
    <property type="match status" value="1"/>
</dbReference>
<keyword evidence="3" id="KW-0732">Signal</keyword>
<dbReference type="RefSeq" id="WP_211478605.1">
    <property type="nucleotide sequence ID" value="NZ_CP072224.1"/>
</dbReference>
<evidence type="ECO:0000256" key="3">
    <source>
        <dbReference type="ARBA" id="ARBA00022729"/>
    </source>
</evidence>
<accession>A0A7J5K194</accession>
<evidence type="ECO:0000256" key="2">
    <source>
        <dbReference type="ARBA" id="ARBA00006011"/>
    </source>
</evidence>
<evidence type="ECO:0000313" key="7">
    <source>
        <dbReference type="Proteomes" id="UP000436825"/>
    </source>
</evidence>
<dbReference type="Gene3D" id="2.60.40.2580">
    <property type="match status" value="1"/>
</dbReference>
<proteinExistence type="inferred from homology"/>
<dbReference type="GO" id="GO:0009289">
    <property type="term" value="C:pilus"/>
    <property type="evidence" value="ECO:0007669"/>
    <property type="project" value="UniProtKB-SubCell"/>
</dbReference>
<organism evidence="6 7">
    <name type="scientific">Bacteroides thetaiotaomicron</name>
    <dbReference type="NCBI Taxonomy" id="818"/>
    <lineage>
        <taxon>Bacteria</taxon>
        <taxon>Pseudomonadati</taxon>
        <taxon>Bacteroidota</taxon>
        <taxon>Bacteroidia</taxon>
        <taxon>Bacteroidales</taxon>
        <taxon>Bacteroidaceae</taxon>
        <taxon>Bacteroides</taxon>
    </lineage>
</organism>
<evidence type="ECO:0000313" key="6">
    <source>
        <dbReference type="EMBL" id="KAB4457745.1"/>
    </source>
</evidence>
<evidence type="ECO:0000256" key="1">
    <source>
        <dbReference type="ARBA" id="ARBA00004561"/>
    </source>
</evidence>
<dbReference type="InterPro" id="IPR029141">
    <property type="entry name" value="FimA_N"/>
</dbReference>
<dbReference type="EMBL" id="WCRW01000003">
    <property type="protein sequence ID" value="KAB4457745.1"/>
    <property type="molecule type" value="Genomic_DNA"/>
</dbReference>
<protein>
    <submittedName>
        <fullName evidence="6">DUF4906 domain-containing protein</fullName>
    </submittedName>
</protein>
<dbReference type="Proteomes" id="UP000436825">
    <property type="component" value="Unassembled WGS sequence"/>
</dbReference>